<dbReference type="Proteomes" id="UP000199029">
    <property type="component" value="Unassembled WGS sequence"/>
</dbReference>
<feature type="signal peptide" evidence="1">
    <location>
        <begin position="1"/>
        <end position="22"/>
    </location>
</feature>
<accession>A0A1I5URB1</accession>
<evidence type="ECO:0000313" key="3">
    <source>
        <dbReference type="EMBL" id="SFP97567.1"/>
    </source>
</evidence>
<keyword evidence="1" id="KW-0732">Signal</keyword>
<dbReference type="Pfam" id="PF18962">
    <property type="entry name" value="Por_Secre_tail"/>
    <property type="match status" value="1"/>
</dbReference>
<evidence type="ECO:0000256" key="1">
    <source>
        <dbReference type="SAM" id="SignalP"/>
    </source>
</evidence>
<evidence type="ECO:0000259" key="2">
    <source>
        <dbReference type="Pfam" id="PF18962"/>
    </source>
</evidence>
<name>A0A1I5URB1_HYMAR</name>
<feature type="domain" description="Secretion system C-terminal sorting" evidence="2">
    <location>
        <begin position="326"/>
        <end position="403"/>
    </location>
</feature>
<dbReference type="STRING" id="1227077.SAMN04515668_1033"/>
<proteinExistence type="predicted"/>
<dbReference type="AlphaFoldDB" id="A0A1I5URB1"/>
<reference evidence="4" key="1">
    <citation type="submission" date="2016-10" db="EMBL/GenBank/DDBJ databases">
        <authorList>
            <person name="Varghese N."/>
            <person name="Submissions S."/>
        </authorList>
    </citation>
    <scope>NUCLEOTIDE SEQUENCE [LARGE SCALE GENOMIC DNA]</scope>
    <source>
        <strain evidence="4">OR362-8,ATCC BAA-1266,JCM 13504</strain>
    </source>
</reference>
<dbReference type="EMBL" id="FOXS01000001">
    <property type="protein sequence ID" value="SFP97567.1"/>
    <property type="molecule type" value="Genomic_DNA"/>
</dbReference>
<organism evidence="3 4">
    <name type="scientific">Hymenobacter arizonensis</name>
    <name type="common">Siccationidurans arizonensis</name>
    <dbReference type="NCBI Taxonomy" id="1227077"/>
    <lineage>
        <taxon>Bacteria</taxon>
        <taxon>Pseudomonadati</taxon>
        <taxon>Bacteroidota</taxon>
        <taxon>Cytophagia</taxon>
        <taxon>Cytophagales</taxon>
        <taxon>Hymenobacteraceae</taxon>
        <taxon>Hymenobacter</taxon>
    </lineage>
</organism>
<keyword evidence="4" id="KW-1185">Reference proteome</keyword>
<sequence>MKKLFTLAAAGAMAIGTLNAQAQITVDGVLNANEIGTATTGRYVLVGKYTNPRGFGDWGLLSVYAANTADKLYFFIAGTVQNEIRSATDSDINALQLYIDRPGVDGASASPTALPKPAASIGTSFSGMEAKMDLAPDLAVAIKGNGTANQFQVDAISYTSATVAFDRVLTTTAGPLANTGTALTLAATGTAAPFAALANARMAYRNSTDGKVTSNPGYRATATDAGYGEAGSYGWEIEFDRREMGLTTNGPVVNIFVLQNNRGGDYLSSDFIPQTTTPLTTNSGNPANANTVDFATIAGTQSAAITLATVAASTRAANEAAIAMGVYPNPANGTATVAYNVGNRSEKVNIVLTDLVGRQVQVLSSGLESAGVKSKTVTTAEVAAGTYLVRVQVGDKVATRKVVLL</sequence>
<dbReference type="InterPro" id="IPR026444">
    <property type="entry name" value="Secre_tail"/>
</dbReference>
<gene>
    <name evidence="3" type="ORF">SAMN04515668_1033</name>
</gene>
<evidence type="ECO:0000313" key="4">
    <source>
        <dbReference type="Proteomes" id="UP000199029"/>
    </source>
</evidence>
<dbReference type="NCBIfam" id="TIGR04183">
    <property type="entry name" value="Por_Secre_tail"/>
    <property type="match status" value="1"/>
</dbReference>
<feature type="chain" id="PRO_5011756910" evidence="1">
    <location>
        <begin position="23"/>
        <end position="405"/>
    </location>
</feature>
<protein>
    <submittedName>
        <fullName evidence="3">Por secretion system C-terminal sorting domain-containing protein</fullName>
    </submittedName>
</protein>
<dbReference type="OrthoDB" id="873118at2"/>